<keyword evidence="2" id="KW-1185">Reference proteome</keyword>
<protein>
    <submittedName>
        <fullName evidence="1">Uncharacterized protein</fullName>
    </submittedName>
</protein>
<evidence type="ECO:0000313" key="1">
    <source>
        <dbReference type="EMBL" id="KAG4305522.1"/>
    </source>
</evidence>
<evidence type="ECO:0000313" key="2">
    <source>
        <dbReference type="Proteomes" id="UP000768646"/>
    </source>
</evidence>
<reference evidence="1 2" key="1">
    <citation type="journal article" date="2021" name="Commun. Biol.">
        <title>Genomic insights into the host specific adaptation of the Pneumocystis genus.</title>
        <authorList>
            <person name="Cisse O.H."/>
            <person name="Ma L."/>
            <person name="Dekker J.P."/>
            <person name="Khil P.P."/>
            <person name="Youn J.-H."/>
            <person name="Brenchley J.M."/>
            <person name="Blair R."/>
            <person name="Pahar B."/>
            <person name="Chabe M."/>
            <person name="Van Rompay K.K.A."/>
            <person name="Keesler R."/>
            <person name="Sukura A."/>
            <person name="Hirsch V."/>
            <person name="Kutty G."/>
            <person name="Liu Y."/>
            <person name="Peng L."/>
            <person name="Chen J."/>
            <person name="Song J."/>
            <person name="Weissenbacher-Lang C."/>
            <person name="Xu J."/>
            <person name="Upham N.S."/>
            <person name="Stajich J.E."/>
            <person name="Cuomo C.A."/>
            <person name="Cushion M.T."/>
            <person name="Kovacs J.A."/>
        </authorList>
    </citation>
    <scope>NUCLEOTIDE SEQUENCE [LARGE SCALE GENOMIC DNA]</scope>
    <source>
        <strain evidence="1 2">RABM</strain>
    </source>
</reference>
<sequence>MKKDGSKIQNIQKHKGSAYLLNRHLNNPSSQKYNKVHEKTKSKKKRENIDEEDSIICYLEERLRHEEQNRRNKRKKDELDYLLEDLDRINNFKTGPSHFKDKSTTSSDLDYQEDKQNINTGHYFIENKDNISLSKKNTDILKEKDKEDPYHAPIEDTEPITKNVIPKNDENDTESSLCLKKKIKRLLNKLTESNILSILNEIEDIYNSNSRYSVNLELTTLLLTHMISQEMLKDSYLILYSGFVSALYRIIGSDFGAFFLQRLVKTFSEYYLKEKLKKNTSDDVVPYNKECINSLIVLSELYNFQVISCTLIYDLIRLFLNEISDLNTELLLKIILNSGSQLRHDDPSSLKDIVTIMHQKISETNITLNSRTKFMIESINNLKNNKVKTVFYNNKIQEDILRMKKFLGTLSNRNFSRNTEPLKISLHDIEYMDKNNKWWHVGISSKKEEKSMAPLPLNDSYEEKKKDLLTLAQSQRMNTDIRRSIFVTIMSGEVDFADAFEKLLKLGLKKTQKFEIPRVLLHCCGNERNYNPYYTYIALRFCTKIHSMRTAFKFCLWDLFRSMGEKDIEIIGNINNDDSQDIPLRRIVNLGKLYASLVANDGLDLTIFKKLNFRYLQSKTKTFMEIFFSKLILETQKEYNSRNIAPIQKIFGKLSLYPPLAQDIKFFLIKYLKNNEIFDLKEDKEIFIWGFKKTLEVLDLLKDI</sequence>
<organism evidence="1 2">
    <name type="scientific">Pneumocystis oryctolagi</name>
    <dbReference type="NCBI Taxonomy" id="42067"/>
    <lineage>
        <taxon>Eukaryota</taxon>
        <taxon>Fungi</taxon>
        <taxon>Dikarya</taxon>
        <taxon>Ascomycota</taxon>
        <taxon>Taphrinomycotina</taxon>
        <taxon>Pneumocystomycetes</taxon>
        <taxon>Pneumocystaceae</taxon>
        <taxon>Pneumocystis</taxon>
    </lineage>
</organism>
<dbReference type="Proteomes" id="UP000768646">
    <property type="component" value="Unassembled WGS sequence"/>
</dbReference>
<comment type="caution">
    <text evidence="1">The sequence shown here is derived from an EMBL/GenBank/DDBJ whole genome shotgun (WGS) entry which is preliminary data.</text>
</comment>
<dbReference type="EMBL" id="JABTEG010000003">
    <property type="protein sequence ID" value="KAG4305522.1"/>
    <property type="molecule type" value="Genomic_DNA"/>
</dbReference>
<gene>
    <name evidence="1" type="ORF">PORY_001078</name>
</gene>
<accession>A0ACB7CCQ1</accession>
<name>A0ACB7CCQ1_9ASCO</name>
<proteinExistence type="predicted"/>